<reference evidence="2" key="1">
    <citation type="submission" date="2016-12" db="EMBL/GenBank/DDBJ databases">
        <title>The genomes of Aspergillus section Nigri reveals drivers in fungal speciation.</title>
        <authorList>
            <consortium name="DOE Joint Genome Institute"/>
            <person name="Vesth T.C."/>
            <person name="Nybo J."/>
            <person name="Theobald S."/>
            <person name="Brandl J."/>
            <person name="Frisvad J.C."/>
            <person name="Nielsen K.F."/>
            <person name="Lyhne E.K."/>
            <person name="Kogle M.E."/>
            <person name="Kuo A."/>
            <person name="Riley R."/>
            <person name="Clum A."/>
            <person name="Nolan M."/>
            <person name="Lipzen A."/>
            <person name="Salamov A."/>
            <person name="Henrissat B."/>
            <person name="Wiebenga A."/>
            <person name="De Vries R.P."/>
            <person name="Grigoriev I.V."/>
            <person name="Mortensen U.H."/>
            <person name="Andersen M.R."/>
            <person name="Baker S.E."/>
        </authorList>
    </citation>
    <scope>NUCLEOTIDE SEQUENCE [LARGE SCALE GENOMIC DNA]</scope>
    <source>
        <strain evidence="2">CBS 115656</strain>
    </source>
</reference>
<proteinExistence type="predicted"/>
<feature type="transmembrane region" description="Helical" evidence="1">
    <location>
        <begin position="12"/>
        <end position="36"/>
    </location>
</feature>
<organism evidence="2 3">
    <name type="scientific">Aspergillus neoniger (strain CBS 115656)</name>
    <dbReference type="NCBI Taxonomy" id="1448310"/>
    <lineage>
        <taxon>Eukaryota</taxon>
        <taxon>Fungi</taxon>
        <taxon>Dikarya</taxon>
        <taxon>Ascomycota</taxon>
        <taxon>Pezizomycotina</taxon>
        <taxon>Eurotiomycetes</taxon>
        <taxon>Eurotiomycetidae</taxon>
        <taxon>Eurotiales</taxon>
        <taxon>Aspergillaceae</taxon>
        <taxon>Aspergillus</taxon>
        <taxon>Aspergillus subgen. Circumdati</taxon>
    </lineage>
</organism>
<protein>
    <submittedName>
        <fullName evidence="2">Uncharacterized protein</fullName>
    </submittedName>
</protein>
<keyword evidence="1" id="KW-0812">Transmembrane</keyword>
<keyword evidence="1" id="KW-1133">Transmembrane helix</keyword>
<evidence type="ECO:0000313" key="2">
    <source>
        <dbReference type="EMBL" id="PYH33949.1"/>
    </source>
</evidence>
<name>A0A318YI55_ASPNB</name>
<evidence type="ECO:0000313" key="3">
    <source>
        <dbReference type="Proteomes" id="UP000247647"/>
    </source>
</evidence>
<keyword evidence="1" id="KW-0472">Membrane</keyword>
<gene>
    <name evidence="2" type="ORF">BO87DRAFT_59380</name>
</gene>
<dbReference type="Proteomes" id="UP000247647">
    <property type="component" value="Unassembled WGS sequence"/>
</dbReference>
<dbReference type="EMBL" id="KZ821461">
    <property type="protein sequence ID" value="PYH33949.1"/>
    <property type="molecule type" value="Genomic_DNA"/>
</dbReference>
<dbReference type="GeneID" id="37131871"/>
<dbReference type="AlphaFoldDB" id="A0A318YI55"/>
<evidence type="ECO:0000256" key="1">
    <source>
        <dbReference type="SAM" id="Phobius"/>
    </source>
</evidence>
<keyword evidence="3" id="KW-1185">Reference proteome</keyword>
<sequence>MNCAVKVLTGIFFDVLGCFYFPIANLASMSISIGLWGRKPQAIHGREGNWNAGWPNSIKLEYHAVAEASPTGRIDS</sequence>
<dbReference type="RefSeq" id="XP_025479427.1">
    <property type="nucleotide sequence ID" value="XM_025629415.1"/>
</dbReference>
<accession>A0A318YI55</accession>